<dbReference type="AlphaFoldDB" id="A0A2P2DE77"/>
<dbReference type="InterPro" id="IPR002347">
    <property type="entry name" value="SDR_fam"/>
</dbReference>
<evidence type="ECO:0000313" key="3">
    <source>
        <dbReference type="EMBL" id="GBF42918.1"/>
    </source>
</evidence>
<dbReference type="PROSITE" id="PS00061">
    <property type="entry name" value="ADH_SHORT"/>
    <property type="match status" value="1"/>
</dbReference>
<proteinExistence type="inferred from homology"/>
<reference evidence="4" key="1">
    <citation type="journal article" date="2019" name="Microbiol. Immunol.">
        <title>Molecular and phenotypic characterization of Leptospira johnsonii sp. nov., Leptospira ellinghausenii sp. nov. and Leptospira ryugenii sp. nov. isolated from soil and water in Japan.</title>
        <authorList>
            <person name="Masuzawa T."/>
            <person name="Saito M."/>
            <person name="Nakao R."/>
            <person name="Nikaido Y."/>
            <person name="Matsumoto M."/>
            <person name="Ogawa M."/>
            <person name="Yokoyama M."/>
            <person name="Hidaka Y."/>
            <person name="Tomita J."/>
            <person name="Sakakibara K."/>
            <person name="Suzuki K."/>
            <person name="Yasuda S."/>
            <person name="Sato H."/>
            <person name="Yamaguchi M."/>
            <person name="Yoshida S.I."/>
            <person name="Koizumi N."/>
            <person name="Kawamura Y."/>
        </authorList>
    </citation>
    <scope>NUCLEOTIDE SEQUENCE [LARGE SCALE GENOMIC DNA]</scope>
    <source>
        <strain evidence="4">E18</strain>
    </source>
</reference>
<dbReference type="GO" id="GO:0016491">
    <property type="term" value="F:oxidoreductase activity"/>
    <property type="evidence" value="ECO:0007669"/>
    <property type="project" value="UniProtKB-KW"/>
</dbReference>
<comment type="caution">
    <text evidence="3">The sequence shown here is derived from an EMBL/GenBank/DDBJ whole genome shotgun (WGS) entry which is preliminary data.</text>
</comment>
<dbReference type="InterPro" id="IPR020904">
    <property type="entry name" value="Sc_DH/Rdtase_CS"/>
</dbReference>
<dbReference type="Proteomes" id="UP000245206">
    <property type="component" value="Unassembled WGS sequence"/>
</dbReference>
<dbReference type="Gene3D" id="3.40.50.720">
    <property type="entry name" value="NAD(P)-binding Rossmann-like Domain"/>
    <property type="match status" value="1"/>
</dbReference>
<protein>
    <submittedName>
        <fullName evidence="3">Short chain dehydrogenase</fullName>
    </submittedName>
</protein>
<dbReference type="SUPFAM" id="SSF51735">
    <property type="entry name" value="NAD(P)-binding Rossmann-fold domains"/>
    <property type="match status" value="1"/>
</dbReference>
<organism evidence="3 4">
    <name type="scientific">Leptospira ellinghausenii</name>
    <dbReference type="NCBI Taxonomy" id="1917822"/>
    <lineage>
        <taxon>Bacteria</taxon>
        <taxon>Pseudomonadati</taxon>
        <taxon>Spirochaetota</taxon>
        <taxon>Spirochaetia</taxon>
        <taxon>Leptospirales</taxon>
        <taxon>Leptospiraceae</taxon>
        <taxon>Leptospira</taxon>
    </lineage>
</organism>
<name>A0A2P2DE77_9LEPT</name>
<dbReference type="EMBL" id="BFAZ01000009">
    <property type="protein sequence ID" value="GBF42918.1"/>
    <property type="molecule type" value="Genomic_DNA"/>
</dbReference>
<evidence type="ECO:0000313" key="4">
    <source>
        <dbReference type="Proteomes" id="UP000245206"/>
    </source>
</evidence>
<dbReference type="GO" id="GO:0016020">
    <property type="term" value="C:membrane"/>
    <property type="evidence" value="ECO:0007669"/>
    <property type="project" value="TreeGrafter"/>
</dbReference>
<comment type="similarity">
    <text evidence="1">Belongs to the short-chain dehydrogenases/reductases (SDR) family.</text>
</comment>
<sequence length="250" mass="26873">MGKKIIVVGASSGIGKAIAEQELNAGSSVVLLARREKSLESIAKKANSSKEKRAFPLVFDVTKFVTAEKTFQKAVSLLGGVDEVYFASGVMPEIGKQEYNVSKDLEMLNVNLIGAVAFLNPVATFFTKQKSGKIIGISSIAGERGRKGNPVYNTSKAGLNTYLEALRNRLSEVNVQVTTIKPGFVKTEMTDGLVLPEKGLLKAITADEAAEKIRAIVASGKDEAFVPGIWALVALIIRNIPNFIFKKLSI</sequence>
<dbReference type="PANTHER" id="PTHR44196">
    <property type="entry name" value="DEHYDROGENASE/REDUCTASE SDR FAMILY MEMBER 7B"/>
    <property type="match status" value="1"/>
</dbReference>
<dbReference type="PRINTS" id="PR00081">
    <property type="entry name" value="GDHRDH"/>
</dbReference>
<dbReference type="InterPro" id="IPR036291">
    <property type="entry name" value="NAD(P)-bd_dom_sf"/>
</dbReference>
<gene>
    <name evidence="3" type="ORF">LPTSP2_22100</name>
</gene>
<dbReference type="RefSeq" id="WP_108959941.1">
    <property type="nucleotide sequence ID" value="NZ_BFAZ01000009.1"/>
</dbReference>
<keyword evidence="2" id="KW-0560">Oxidoreductase</keyword>
<dbReference type="PANTHER" id="PTHR44196:SF3">
    <property type="entry name" value="SHORT CHAIN DEHYDROGENASE FAMILY PROTEIN"/>
    <property type="match status" value="1"/>
</dbReference>
<dbReference type="OrthoDB" id="9808814at2"/>
<evidence type="ECO:0000256" key="2">
    <source>
        <dbReference type="ARBA" id="ARBA00023002"/>
    </source>
</evidence>
<accession>A0A2P2DE77</accession>
<keyword evidence="4" id="KW-1185">Reference proteome</keyword>
<evidence type="ECO:0000256" key="1">
    <source>
        <dbReference type="ARBA" id="ARBA00006484"/>
    </source>
</evidence>
<dbReference type="Pfam" id="PF00106">
    <property type="entry name" value="adh_short"/>
    <property type="match status" value="1"/>
</dbReference>